<dbReference type="AlphaFoldDB" id="A0A9D7XQK0"/>
<feature type="domain" description="Glutamate/phenylalanine/leucine/valine/L-tryptophan dehydrogenase C-terminal" evidence="8">
    <location>
        <begin position="190"/>
        <end position="472"/>
    </location>
</feature>
<evidence type="ECO:0000256" key="3">
    <source>
        <dbReference type="PIRNR" id="PIRNR000185"/>
    </source>
</evidence>
<dbReference type="Gene3D" id="3.40.50.720">
    <property type="entry name" value="NAD(P)-binding Rossmann-like Domain"/>
    <property type="match status" value="1"/>
</dbReference>
<feature type="binding site" evidence="5">
    <location>
        <position position="73"/>
    </location>
    <ligand>
        <name>substrate</name>
    </ligand>
</feature>
<evidence type="ECO:0000256" key="5">
    <source>
        <dbReference type="PIRSR" id="PIRSR000185-2"/>
    </source>
</evidence>
<dbReference type="PIRSF" id="PIRSF000185">
    <property type="entry name" value="Glu_DH"/>
    <property type="match status" value="1"/>
</dbReference>
<feature type="binding site" evidence="5">
    <location>
        <position position="197"/>
    </location>
    <ligand>
        <name>NAD(+)</name>
        <dbReference type="ChEBI" id="CHEBI:57540"/>
    </ligand>
</feature>
<keyword evidence="2 3" id="KW-0560">Oxidoreductase</keyword>
<dbReference type="InterPro" id="IPR006095">
    <property type="entry name" value="Glu/Leu/Phe/Val/Trp_DH"/>
</dbReference>
<comment type="similarity">
    <text evidence="1 3 7">Belongs to the Glu/Leu/Phe/Val dehydrogenases family.</text>
</comment>
<dbReference type="SMART" id="SM00839">
    <property type="entry name" value="ELFV_dehydrog"/>
    <property type="match status" value="1"/>
</dbReference>
<dbReference type="InterPro" id="IPR033524">
    <property type="entry name" value="Glu/Leu/Phe/Val_DH_AS"/>
</dbReference>
<organism evidence="9 10">
    <name type="scientific">Candidatus Opimibacter skivensis</name>
    <dbReference type="NCBI Taxonomy" id="2982028"/>
    <lineage>
        <taxon>Bacteria</taxon>
        <taxon>Pseudomonadati</taxon>
        <taxon>Bacteroidota</taxon>
        <taxon>Saprospiria</taxon>
        <taxon>Saprospirales</taxon>
        <taxon>Saprospiraceae</taxon>
        <taxon>Candidatus Opimibacter</taxon>
    </lineage>
</organism>
<name>A0A9D7XQK0_9BACT</name>
<proteinExistence type="inferred from homology"/>
<dbReference type="PANTHER" id="PTHR11606">
    <property type="entry name" value="GLUTAMATE DEHYDROGENASE"/>
    <property type="match status" value="1"/>
</dbReference>
<dbReference type="InterPro" id="IPR036291">
    <property type="entry name" value="NAD(P)-bd_dom_sf"/>
</dbReference>
<dbReference type="InterPro" id="IPR014362">
    <property type="entry name" value="Glu_DH"/>
</dbReference>
<evidence type="ECO:0000259" key="8">
    <source>
        <dbReference type="SMART" id="SM00839"/>
    </source>
</evidence>
<feature type="binding site" evidence="5">
    <location>
        <position position="97"/>
    </location>
    <ligand>
        <name>substrate</name>
    </ligand>
</feature>
<feature type="binding site" evidence="5">
    <location>
        <position position="366"/>
    </location>
    <ligand>
        <name>substrate</name>
    </ligand>
</feature>
<evidence type="ECO:0000313" key="10">
    <source>
        <dbReference type="Proteomes" id="UP000808337"/>
    </source>
</evidence>
<evidence type="ECO:0000256" key="1">
    <source>
        <dbReference type="ARBA" id="ARBA00006382"/>
    </source>
</evidence>
<dbReference type="Pfam" id="PF00208">
    <property type="entry name" value="ELFV_dehydrog"/>
    <property type="match status" value="1"/>
</dbReference>
<dbReference type="EMBL" id="JADKGY010000029">
    <property type="protein sequence ID" value="MBK9984250.1"/>
    <property type="molecule type" value="Genomic_DNA"/>
</dbReference>
<keyword evidence="5" id="KW-0520">NAD</keyword>
<dbReference type="PROSITE" id="PS00074">
    <property type="entry name" value="GLFV_DEHYDROGENASE"/>
    <property type="match status" value="1"/>
</dbReference>
<dbReference type="InterPro" id="IPR006097">
    <property type="entry name" value="Glu/Leu/Phe/Val/Trp_DH_dimer"/>
</dbReference>
<dbReference type="InterPro" id="IPR033922">
    <property type="entry name" value="NAD_bind_Glu_DH"/>
</dbReference>
<dbReference type="InterPro" id="IPR006096">
    <property type="entry name" value="Glu/Leu/Phe/Val/Trp_DH_C"/>
</dbReference>
<keyword evidence="5" id="KW-0547">Nucleotide-binding</keyword>
<evidence type="ECO:0000256" key="7">
    <source>
        <dbReference type="RuleBase" id="RU004417"/>
    </source>
</evidence>
<evidence type="ECO:0000256" key="2">
    <source>
        <dbReference type="ARBA" id="ARBA00023002"/>
    </source>
</evidence>
<dbReference type="Pfam" id="PF02812">
    <property type="entry name" value="ELFV_dehydrog_N"/>
    <property type="match status" value="1"/>
</dbReference>
<evidence type="ECO:0000313" key="9">
    <source>
        <dbReference type="EMBL" id="MBK9984250.1"/>
    </source>
</evidence>
<evidence type="ECO:0000256" key="6">
    <source>
        <dbReference type="PIRSR" id="PIRSR000185-3"/>
    </source>
</evidence>
<protein>
    <recommendedName>
        <fullName evidence="3">Glutamate dehydrogenase</fullName>
    </recommendedName>
</protein>
<sequence length="475" mass="52388">MSETTTKHLSFFESVNRNFDMAAAHTNIPKGLLDQIKICNAVYEMAFPVKIGDEYQVIEAFRVQHSHHRLPTKGGIRFSHLVNRDEVMALAALMSYKCALVDVPFGGAKGGVKISPRKYTEQELEKITRRYTTELIRKNFIGPGLDVPAPDYGTGSREMAWILDTYQVFNHGEIDAAACVTGKPENQNGINGRTEATGRGVFYGIRQFLSYNDDCKALGMSPGIAGKTMVIQGLGNVGSYSGTISQDEGDALIVGVSEIEGTIYCQKGIDMAKLLKYRKDNGSILGFPGSTTLPERTDWVAIDCDILVPAALENQITTENAGKIKARIIAEAANGPVTSEAADILRKKGVVILPDMYLNAGGVTVSYFEWLKNLSHMRFGRMEKRYQQNSLTNLVSTFERLTGHSVGMKERDILTHGADEIDLVRSGLEDTMVNAYDQIREVYKQKSSIEDLRTAAFIVALDKISGDYVRLGIFP</sequence>
<dbReference type="CDD" id="cd01076">
    <property type="entry name" value="NAD_bind_1_Glu_DH"/>
    <property type="match status" value="1"/>
</dbReference>
<feature type="active site" description="Proton donor" evidence="4">
    <location>
        <position position="109"/>
    </location>
</feature>
<comment type="caution">
    <text evidence="9">The sequence shown here is derived from an EMBL/GenBank/DDBJ whole genome shotgun (WGS) entry which is preliminary data.</text>
</comment>
<reference evidence="9 10" key="1">
    <citation type="submission" date="2020-10" db="EMBL/GenBank/DDBJ databases">
        <title>Connecting structure to function with the recovery of over 1000 high-quality activated sludge metagenome-assembled genomes encoding full-length rRNA genes using long-read sequencing.</title>
        <authorList>
            <person name="Singleton C.M."/>
            <person name="Petriglieri F."/>
            <person name="Kristensen J.M."/>
            <person name="Kirkegaard R.H."/>
            <person name="Michaelsen T.Y."/>
            <person name="Andersen M.H."/>
            <person name="Karst S.M."/>
            <person name="Dueholm M.S."/>
            <person name="Nielsen P.H."/>
            <person name="Albertsen M."/>
        </authorList>
    </citation>
    <scope>NUCLEOTIDE SEQUENCE [LARGE SCALE GENOMIC DNA]</scope>
    <source>
        <strain evidence="9">Ribe_18-Q3-R11-54_MAXAC.273</strain>
    </source>
</reference>
<dbReference type="PANTHER" id="PTHR11606:SF13">
    <property type="entry name" value="GLUTAMATE DEHYDROGENASE 1, MITOCHONDRIAL"/>
    <property type="match status" value="1"/>
</dbReference>
<dbReference type="GO" id="GO:0004352">
    <property type="term" value="F:glutamate dehydrogenase (NAD+) activity"/>
    <property type="evidence" value="ECO:0007669"/>
    <property type="project" value="TreeGrafter"/>
</dbReference>
<dbReference type="SUPFAM" id="SSF53223">
    <property type="entry name" value="Aminoacid dehydrogenase-like, N-terminal domain"/>
    <property type="match status" value="1"/>
</dbReference>
<gene>
    <name evidence="9" type="ORF">IPP15_18075</name>
</gene>
<dbReference type="GO" id="GO:0006538">
    <property type="term" value="P:L-glutamate catabolic process"/>
    <property type="evidence" value="ECO:0007669"/>
    <property type="project" value="TreeGrafter"/>
</dbReference>
<feature type="site" description="Important for catalysis" evidence="6">
    <location>
        <position position="151"/>
    </location>
</feature>
<dbReference type="SUPFAM" id="SSF51735">
    <property type="entry name" value="NAD(P)-binding Rossmann-fold domains"/>
    <property type="match status" value="1"/>
</dbReference>
<dbReference type="GO" id="GO:0000166">
    <property type="term" value="F:nucleotide binding"/>
    <property type="evidence" value="ECO:0007669"/>
    <property type="project" value="UniProtKB-KW"/>
</dbReference>
<evidence type="ECO:0000256" key="4">
    <source>
        <dbReference type="PIRSR" id="PIRSR000185-1"/>
    </source>
</evidence>
<dbReference type="Gene3D" id="3.40.50.10860">
    <property type="entry name" value="Leucine Dehydrogenase, chain A, domain 1"/>
    <property type="match status" value="1"/>
</dbReference>
<feature type="binding site" evidence="5">
    <location>
        <position position="236"/>
    </location>
    <ligand>
        <name>NAD(+)</name>
        <dbReference type="ChEBI" id="CHEBI:57540"/>
    </ligand>
</feature>
<dbReference type="FunFam" id="3.40.50.720:FF:000100">
    <property type="entry name" value="Glutamate dehydrogenase 1, mitochondrial"/>
    <property type="match status" value="1"/>
</dbReference>
<accession>A0A9D7XQK0</accession>
<dbReference type="Proteomes" id="UP000808337">
    <property type="component" value="Unassembled WGS sequence"/>
</dbReference>
<dbReference type="PRINTS" id="PR00082">
    <property type="entry name" value="GLFDHDRGNASE"/>
</dbReference>
<dbReference type="InterPro" id="IPR046346">
    <property type="entry name" value="Aminoacid_DH-like_N_sf"/>
</dbReference>